<proteinExistence type="predicted"/>
<keyword evidence="1" id="KW-0472">Membrane</keyword>
<comment type="caution">
    <text evidence="2">The sequence shown here is derived from an EMBL/GenBank/DDBJ whole genome shotgun (WGS) entry which is preliminary data.</text>
</comment>
<dbReference type="AlphaFoldDB" id="A0A813HU07"/>
<evidence type="ECO:0000313" key="2">
    <source>
        <dbReference type="EMBL" id="CAE8640872.1"/>
    </source>
</evidence>
<organism evidence="2 3">
    <name type="scientific">Polarella glacialis</name>
    <name type="common">Dinoflagellate</name>
    <dbReference type="NCBI Taxonomy" id="89957"/>
    <lineage>
        <taxon>Eukaryota</taxon>
        <taxon>Sar</taxon>
        <taxon>Alveolata</taxon>
        <taxon>Dinophyceae</taxon>
        <taxon>Suessiales</taxon>
        <taxon>Suessiaceae</taxon>
        <taxon>Polarella</taxon>
    </lineage>
</organism>
<feature type="non-terminal residue" evidence="2">
    <location>
        <position position="1"/>
    </location>
</feature>
<feature type="transmembrane region" description="Helical" evidence="1">
    <location>
        <begin position="154"/>
        <end position="177"/>
    </location>
</feature>
<reference evidence="2" key="1">
    <citation type="submission" date="2021-02" db="EMBL/GenBank/DDBJ databases">
        <authorList>
            <person name="Dougan E. K."/>
            <person name="Rhodes N."/>
            <person name="Thang M."/>
            <person name="Chan C."/>
        </authorList>
    </citation>
    <scope>NUCLEOTIDE SEQUENCE</scope>
</reference>
<name>A0A813HU07_POLGL</name>
<keyword evidence="1" id="KW-0812">Transmembrane</keyword>
<feature type="transmembrane region" description="Helical" evidence="1">
    <location>
        <begin position="86"/>
        <end position="109"/>
    </location>
</feature>
<feature type="transmembrane region" description="Helical" evidence="1">
    <location>
        <begin position="121"/>
        <end position="142"/>
    </location>
</feature>
<protein>
    <submittedName>
        <fullName evidence="2">Uncharacterized protein</fullName>
    </submittedName>
</protein>
<sequence>MAAMALPEGFGGLAFSWISEISAGRMCASLALLIVSARAQSEVASLSGPWQVLLSDLSAKHAESKADHVDALATKLKAMKQNLVDAAQVCLTVFLDVLAVAVLMAFVFLGEDKVTTVVRLGRHFFVFAGLLYSMLAASSHGFYVGPSSLALPSLAFSVNALILCRLLTMPITPWFFFCGDGRMILRICASMMNPNFL</sequence>
<dbReference type="Proteomes" id="UP000626109">
    <property type="component" value="Unassembled WGS sequence"/>
</dbReference>
<dbReference type="EMBL" id="CAJNNW010001777">
    <property type="protein sequence ID" value="CAE8640872.1"/>
    <property type="molecule type" value="Genomic_DNA"/>
</dbReference>
<keyword evidence="1" id="KW-1133">Transmembrane helix</keyword>
<gene>
    <name evidence="2" type="ORF">PGLA2088_LOCUS2228</name>
</gene>
<evidence type="ECO:0000256" key="1">
    <source>
        <dbReference type="SAM" id="Phobius"/>
    </source>
</evidence>
<evidence type="ECO:0000313" key="3">
    <source>
        <dbReference type="Proteomes" id="UP000626109"/>
    </source>
</evidence>
<accession>A0A813HU07</accession>